<evidence type="ECO:0000256" key="4">
    <source>
        <dbReference type="ARBA" id="ARBA00023136"/>
    </source>
</evidence>
<sequence length="210" mass="23515">VAVLLNQEQMNKSEQQTLALASIFQTTALVHQLASTGRCDTHSNKASLNSIVSQGTSIKEIFRSTDDLKVGISSLKTVMAPKPINMKNIMLYTTALINLEKKLMKEPYLLDKISTEIEAIKKQEFFDIYHTNTIARLAELYKGTLGKLNPTIMVRGEQIYLTNQKTANHIRALLLAGVRAVSLWKSQGGKTWHLLLNKKKTLQYINTLSA</sequence>
<name>A0A382T8X6_9ZZZZ</name>
<reference evidence="5" key="1">
    <citation type="submission" date="2018-05" db="EMBL/GenBank/DDBJ databases">
        <authorList>
            <person name="Lanie J.A."/>
            <person name="Ng W.-L."/>
            <person name="Kazmierczak K.M."/>
            <person name="Andrzejewski T.M."/>
            <person name="Davidsen T.M."/>
            <person name="Wayne K.J."/>
            <person name="Tettelin H."/>
            <person name="Glass J.I."/>
            <person name="Rusch D."/>
            <person name="Podicherti R."/>
            <person name="Tsui H.-C.T."/>
            <person name="Winkler M.E."/>
        </authorList>
    </citation>
    <scope>NUCLEOTIDE SEQUENCE</scope>
</reference>
<dbReference type="PANTHER" id="PTHR38100:SF1">
    <property type="entry name" value="HIGH FREQUENCY LYSOGENIZATION PROTEIN HFLD"/>
    <property type="match status" value="1"/>
</dbReference>
<keyword evidence="3" id="KW-0963">Cytoplasm</keyword>
<dbReference type="InterPro" id="IPR007451">
    <property type="entry name" value="HflD"/>
</dbReference>
<accession>A0A382T8X6</accession>
<evidence type="ECO:0000256" key="3">
    <source>
        <dbReference type="ARBA" id="ARBA00022490"/>
    </source>
</evidence>
<dbReference type="AlphaFoldDB" id="A0A382T8X6"/>
<proteinExistence type="predicted"/>
<dbReference type="SUPFAM" id="SSF101322">
    <property type="entry name" value="YcfC-like"/>
    <property type="match status" value="1"/>
</dbReference>
<protein>
    <recommendedName>
        <fullName evidence="6">Lysogenization regulator HflD</fullName>
    </recommendedName>
</protein>
<gene>
    <name evidence="5" type="ORF">METZ01_LOCUS371454</name>
</gene>
<evidence type="ECO:0000313" key="5">
    <source>
        <dbReference type="EMBL" id="SVD18600.1"/>
    </source>
</evidence>
<dbReference type="EMBL" id="UINC01134820">
    <property type="protein sequence ID" value="SVD18600.1"/>
    <property type="molecule type" value="Genomic_DNA"/>
</dbReference>
<comment type="subcellular location">
    <subcellularLocation>
        <location evidence="1">Cytoplasm</location>
    </subcellularLocation>
</comment>
<dbReference type="Gene3D" id="1.10.3890.10">
    <property type="entry name" value="HflD-like"/>
    <property type="match status" value="1"/>
</dbReference>
<dbReference type="Pfam" id="PF04356">
    <property type="entry name" value="DUF489"/>
    <property type="match status" value="1"/>
</dbReference>
<dbReference type="InterPro" id="IPR035932">
    <property type="entry name" value="HflD-like_sf"/>
</dbReference>
<keyword evidence="2" id="KW-1003">Cell membrane</keyword>
<evidence type="ECO:0000256" key="2">
    <source>
        <dbReference type="ARBA" id="ARBA00022475"/>
    </source>
</evidence>
<dbReference type="NCBIfam" id="NF001246">
    <property type="entry name" value="PRK00218.1-2"/>
    <property type="match status" value="1"/>
</dbReference>
<evidence type="ECO:0008006" key="6">
    <source>
        <dbReference type="Google" id="ProtNLM"/>
    </source>
</evidence>
<feature type="non-terminal residue" evidence="5">
    <location>
        <position position="1"/>
    </location>
</feature>
<dbReference type="PANTHER" id="PTHR38100">
    <property type="entry name" value="HIGH FREQUENCY LYSOGENIZATION PROTEIN HFLD"/>
    <property type="match status" value="1"/>
</dbReference>
<evidence type="ECO:0000256" key="1">
    <source>
        <dbReference type="ARBA" id="ARBA00004496"/>
    </source>
</evidence>
<keyword evidence="4" id="KW-0472">Membrane</keyword>
<dbReference type="GO" id="GO:0005737">
    <property type="term" value="C:cytoplasm"/>
    <property type="evidence" value="ECO:0007669"/>
    <property type="project" value="UniProtKB-SubCell"/>
</dbReference>
<organism evidence="5">
    <name type="scientific">marine metagenome</name>
    <dbReference type="NCBI Taxonomy" id="408172"/>
    <lineage>
        <taxon>unclassified sequences</taxon>
        <taxon>metagenomes</taxon>
        <taxon>ecological metagenomes</taxon>
    </lineage>
</organism>